<dbReference type="EMBL" id="JAAGOH010000010">
    <property type="protein sequence ID" value="NDY91578.1"/>
    <property type="molecule type" value="Genomic_DNA"/>
</dbReference>
<organism evidence="2 3">
    <name type="scientific">Ideonella livida</name>
    <dbReference type="NCBI Taxonomy" id="2707176"/>
    <lineage>
        <taxon>Bacteria</taxon>
        <taxon>Pseudomonadati</taxon>
        <taxon>Pseudomonadota</taxon>
        <taxon>Betaproteobacteria</taxon>
        <taxon>Burkholderiales</taxon>
        <taxon>Sphaerotilaceae</taxon>
        <taxon>Ideonella</taxon>
    </lineage>
</organism>
<feature type="domain" description="Phosphoribulokinase/uridine kinase" evidence="1">
    <location>
        <begin position="37"/>
        <end position="217"/>
    </location>
</feature>
<evidence type="ECO:0000313" key="2">
    <source>
        <dbReference type="EMBL" id="NDY91578.1"/>
    </source>
</evidence>
<dbReference type="Proteomes" id="UP000484255">
    <property type="component" value="Unassembled WGS sequence"/>
</dbReference>
<dbReference type="RefSeq" id="WP_163457428.1">
    <property type="nucleotide sequence ID" value="NZ_JAAGOH010000010.1"/>
</dbReference>
<protein>
    <submittedName>
        <fullName evidence="2">Nucleoside/nucleotide kinase family protein</fullName>
    </submittedName>
</protein>
<dbReference type="InterPro" id="IPR027417">
    <property type="entry name" value="P-loop_NTPase"/>
</dbReference>
<name>A0A7C9TJ86_9BURK</name>
<sequence length="220" mass="23489">MYPASAPSPAPAAAALPPAAALQRLDALITQGGRRLLGLAGPPGAGKSTLAEALHRARPQHTVIVPMDGFHLAQAELERLGRAARKGAPDTFDAAGFVHLLRRLRHATPDEVVYAPAFRREIEEPVAGAVPVPATVPVLLVEGNYLLLEEGAWAGVRPLLDACWYVGVDPDLRVSRLVARHIHHGRSPEAAAAWVARSDEANARRIEASAHRADWVCPLD</sequence>
<keyword evidence="2" id="KW-0418">Kinase</keyword>
<dbReference type="SUPFAM" id="SSF52540">
    <property type="entry name" value="P-loop containing nucleoside triphosphate hydrolases"/>
    <property type="match status" value="1"/>
</dbReference>
<dbReference type="InterPro" id="IPR006083">
    <property type="entry name" value="PRK/URK"/>
</dbReference>
<accession>A0A7C9TJ86</accession>
<keyword evidence="2" id="KW-0808">Transferase</keyword>
<dbReference type="Gene3D" id="3.40.50.300">
    <property type="entry name" value="P-loop containing nucleotide triphosphate hydrolases"/>
    <property type="match status" value="2"/>
</dbReference>
<dbReference type="GO" id="GO:0005524">
    <property type="term" value="F:ATP binding"/>
    <property type="evidence" value="ECO:0007669"/>
    <property type="project" value="InterPro"/>
</dbReference>
<evidence type="ECO:0000259" key="1">
    <source>
        <dbReference type="Pfam" id="PF00485"/>
    </source>
</evidence>
<dbReference type="NCBIfam" id="NF006743">
    <property type="entry name" value="PRK09270.1-2"/>
    <property type="match status" value="1"/>
</dbReference>
<reference evidence="2 3" key="1">
    <citation type="submission" date="2020-02" db="EMBL/GenBank/DDBJ databases">
        <title>Ideonella bacterium strain TBM-1.</title>
        <authorList>
            <person name="Chen W.-M."/>
        </authorList>
    </citation>
    <scope>NUCLEOTIDE SEQUENCE [LARGE SCALE GENOMIC DNA]</scope>
    <source>
        <strain evidence="2 3">TBM-1</strain>
    </source>
</reference>
<dbReference type="PANTHER" id="PTHR10285">
    <property type="entry name" value="URIDINE KINASE"/>
    <property type="match status" value="1"/>
</dbReference>
<dbReference type="AlphaFoldDB" id="A0A7C9TJ86"/>
<proteinExistence type="predicted"/>
<dbReference type="GO" id="GO:0016301">
    <property type="term" value="F:kinase activity"/>
    <property type="evidence" value="ECO:0007669"/>
    <property type="project" value="UniProtKB-KW"/>
</dbReference>
<evidence type="ECO:0000313" key="3">
    <source>
        <dbReference type="Proteomes" id="UP000484255"/>
    </source>
</evidence>
<gene>
    <name evidence="2" type="ORF">G3A44_10315</name>
</gene>
<dbReference type="Pfam" id="PF00485">
    <property type="entry name" value="PRK"/>
    <property type="match status" value="1"/>
</dbReference>
<comment type="caution">
    <text evidence="2">The sequence shown here is derived from an EMBL/GenBank/DDBJ whole genome shotgun (WGS) entry which is preliminary data.</text>
</comment>
<keyword evidence="3" id="KW-1185">Reference proteome</keyword>